<dbReference type="EMBL" id="MLQM01000149">
    <property type="protein sequence ID" value="OHU98231.1"/>
    <property type="molecule type" value="Genomic_DNA"/>
</dbReference>
<accession>A0A1S1N9H2</accession>
<organism evidence="1 3">
    <name type="scientific">Mycobacterium talmoniae</name>
    <dbReference type="NCBI Taxonomy" id="1858794"/>
    <lineage>
        <taxon>Bacteria</taxon>
        <taxon>Bacillati</taxon>
        <taxon>Actinomycetota</taxon>
        <taxon>Actinomycetes</taxon>
        <taxon>Mycobacteriales</taxon>
        <taxon>Mycobacteriaceae</taxon>
        <taxon>Mycobacterium</taxon>
    </lineage>
</organism>
<evidence type="ECO:0000313" key="3">
    <source>
        <dbReference type="Proteomes" id="UP000179734"/>
    </source>
</evidence>
<keyword evidence="3" id="KW-1185">Reference proteome</keyword>
<evidence type="ECO:0000313" key="2">
    <source>
        <dbReference type="EMBL" id="PQM47175.1"/>
    </source>
</evidence>
<dbReference type="RefSeq" id="WP_071028891.1">
    <property type="nucleotide sequence ID" value="NZ_MLQM01000149.1"/>
</dbReference>
<proteinExistence type="predicted"/>
<reference evidence="2" key="3">
    <citation type="submission" date="2018-01" db="EMBL/GenBank/DDBJ databases">
        <authorList>
            <person name="Gaut B.S."/>
            <person name="Morton B.R."/>
            <person name="Clegg M.T."/>
            <person name="Duvall M.R."/>
        </authorList>
    </citation>
    <scope>NUCLEOTIDE SEQUENCE</scope>
    <source>
        <strain evidence="2">ATCC BAA-2683</strain>
    </source>
</reference>
<sequence>MNGHISFLQREWMGGGRATAFVMEFLASRAPDAATRNLLSDMAETNCTFLDLRDPKQAQLVDLIVNELPLHVAGLEDTAVRNNLAAIFEDLYQFAREQQEYNRDPTRNTCFTIGPHEGRYLDISVLNRIIMSQLGNVNYVRIDVSKFGTEQRTTVRDYVERLADPRVWIIRDD</sequence>
<protein>
    <submittedName>
        <fullName evidence="1">Uncharacterized protein</fullName>
    </submittedName>
</protein>
<reference evidence="1 3" key="1">
    <citation type="submission" date="2016-10" db="EMBL/GenBank/DDBJ databases">
        <title>Genome sequence of Mycobacterium talmonii.</title>
        <authorList>
            <person name="Greninger A.L."/>
            <person name="Elliott B."/>
            <person name="Vasireddy S."/>
            <person name="Vasireddy R."/>
        </authorList>
    </citation>
    <scope>NUCLEOTIDE SEQUENCE [LARGE SCALE GENOMIC DNA]</scope>
    <source>
        <strain evidence="1">MO-5499</strain>
        <strain evidence="3">NE-TNMC-100812</strain>
    </source>
</reference>
<dbReference type="Proteomes" id="UP000179734">
    <property type="component" value="Unassembled WGS sequence"/>
</dbReference>
<comment type="caution">
    <text evidence="1">The sequence shown here is derived from an EMBL/GenBank/DDBJ whole genome shotgun (WGS) entry which is preliminary data.</text>
</comment>
<dbReference type="AlphaFoldDB" id="A0A1S1N9H2"/>
<dbReference type="EMBL" id="PPEA01000379">
    <property type="protein sequence ID" value="PQM47175.1"/>
    <property type="molecule type" value="Genomic_DNA"/>
</dbReference>
<reference evidence="2 4" key="2">
    <citation type="journal article" date="2017" name="Int. J. Syst. Evol. Microbiol.">
        <title>Mycobacterium talmoniae sp. nov., a slowly growing mycobacterium isolated from human respiratory samples.</title>
        <authorList>
            <person name="Davidson R.M."/>
            <person name="DeGroote M.A."/>
            <person name="Marola J.L."/>
            <person name="Buss S."/>
            <person name="Jones V."/>
            <person name="McNeil M.R."/>
            <person name="Freifeld A.G."/>
            <person name="Elaine Epperson L."/>
            <person name="Hasan N.A."/>
            <person name="Jackson M."/>
            <person name="Iwen P.C."/>
            <person name="Salfinger M."/>
            <person name="Strong M."/>
        </authorList>
    </citation>
    <scope>NUCLEOTIDE SEQUENCE [LARGE SCALE GENOMIC DNA]</scope>
    <source>
        <strain evidence="2 4">ATCC BAA-2683</strain>
    </source>
</reference>
<gene>
    <name evidence="1" type="ORF">BKN37_20970</name>
    <name evidence="2" type="ORF">C1Y40_02644</name>
</gene>
<dbReference type="Proteomes" id="UP000238296">
    <property type="component" value="Unassembled WGS sequence"/>
</dbReference>
<name>A0A1S1N9H2_9MYCO</name>
<evidence type="ECO:0000313" key="4">
    <source>
        <dbReference type="Proteomes" id="UP000238296"/>
    </source>
</evidence>
<evidence type="ECO:0000313" key="1">
    <source>
        <dbReference type="EMBL" id="OHU98231.1"/>
    </source>
</evidence>